<dbReference type="AlphaFoldDB" id="A0A543N9K6"/>
<evidence type="ECO:0000256" key="1">
    <source>
        <dbReference type="SAM" id="MobiDB-lite"/>
    </source>
</evidence>
<evidence type="ECO:0000313" key="2">
    <source>
        <dbReference type="EMBL" id="TQN28491.1"/>
    </source>
</evidence>
<protein>
    <recommendedName>
        <fullName evidence="4">CU044_5270 family protein</fullName>
    </recommendedName>
</protein>
<dbReference type="NCBIfam" id="NF038083">
    <property type="entry name" value="CU044_5270_fam"/>
    <property type="match status" value="1"/>
</dbReference>
<accession>A0A543N9K6</accession>
<gene>
    <name evidence="2" type="ORF">FHX37_3836</name>
</gene>
<reference evidence="2 3" key="1">
    <citation type="submission" date="2019-06" db="EMBL/GenBank/DDBJ databases">
        <title>Sequencing the genomes of 1000 actinobacteria strains.</title>
        <authorList>
            <person name="Klenk H.-P."/>
        </authorList>
    </citation>
    <scope>NUCLEOTIDE SEQUENCE [LARGE SCALE GENOMIC DNA]</scope>
    <source>
        <strain evidence="2 3">DSM 45015</strain>
    </source>
</reference>
<feature type="compositionally biased region" description="Low complexity" evidence="1">
    <location>
        <begin position="83"/>
        <end position="95"/>
    </location>
</feature>
<dbReference type="InterPro" id="IPR047789">
    <property type="entry name" value="CU044_5270-like"/>
</dbReference>
<sequence length="327" mass="35620">MDELRLLRDMDADTPPMDAEARFTARNRLSRAITGQERGRWSRLLPRRTAPRLAIASAALAVVAGGALVAVEASGDPAAPPDTSGTGTEATTASAKQALRDAADQARKDREHVPVPDRDQYIYTKEILEETPVGGGEIRTFTEENWDAVDPHANPSKVSERGDPRMIEPLPEESGRFPPVDYRKLAELPTDPGELLRDPDITALKPDGAELTADDYDMAYTNLIYLLHGWQVMPEDLRGAAFDALALVPDVTFQEGTVDARGRTGVGITREGGGTFPTPDIVLDAETHEYLGMRDTSTVEVDGEEQEVQQVSSLVDYGVVDSIDERP</sequence>
<dbReference type="EMBL" id="VFQC01000002">
    <property type="protein sequence ID" value="TQN28491.1"/>
    <property type="molecule type" value="Genomic_DNA"/>
</dbReference>
<keyword evidence="3" id="KW-1185">Reference proteome</keyword>
<proteinExistence type="predicted"/>
<feature type="region of interest" description="Disordered" evidence="1">
    <location>
        <begin position="75"/>
        <end position="112"/>
    </location>
</feature>
<evidence type="ECO:0008006" key="4">
    <source>
        <dbReference type="Google" id="ProtNLM"/>
    </source>
</evidence>
<dbReference type="Proteomes" id="UP000317422">
    <property type="component" value="Unassembled WGS sequence"/>
</dbReference>
<name>A0A543N9K6_9ACTN</name>
<comment type="caution">
    <text evidence="2">The sequence shown here is derived from an EMBL/GenBank/DDBJ whole genome shotgun (WGS) entry which is preliminary data.</text>
</comment>
<feature type="region of interest" description="Disordered" evidence="1">
    <location>
        <begin position="148"/>
        <end position="178"/>
    </location>
</feature>
<feature type="compositionally biased region" description="Basic and acidic residues" evidence="1">
    <location>
        <begin position="98"/>
        <end position="112"/>
    </location>
</feature>
<organism evidence="2 3">
    <name type="scientific">Haloactinospora alba</name>
    <dbReference type="NCBI Taxonomy" id="405555"/>
    <lineage>
        <taxon>Bacteria</taxon>
        <taxon>Bacillati</taxon>
        <taxon>Actinomycetota</taxon>
        <taxon>Actinomycetes</taxon>
        <taxon>Streptosporangiales</taxon>
        <taxon>Nocardiopsidaceae</taxon>
        <taxon>Haloactinospora</taxon>
    </lineage>
</organism>
<dbReference type="RefSeq" id="WP_141925537.1">
    <property type="nucleotide sequence ID" value="NZ_VFQC01000002.1"/>
</dbReference>
<evidence type="ECO:0000313" key="3">
    <source>
        <dbReference type="Proteomes" id="UP000317422"/>
    </source>
</evidence>
<dbReference type="OrthoDB" id="3387554at2"/>